<dbReference type="GO" id="GO:0016579">
    <property type="term" value="P:protein deubiquitination"/>
    <property type="evidence" value="ECO:0007669"/>
    <property type="project" value="InterPro"/>
</dbReference>
<dbReference type="InterPro" id="IPR029346">
    <property type="entry name" value="USP_C"/>
</dbReference>
<dbReference type="GO" id="GO:0006508">
    <property type="term" value="P:proteolysis"/>
    <property type="evidence" value="ECO:0007669"/>
    <property type="project" value="UniProtKB-KW"/>
</dbReference>
<dbReference type="FunFam" id="3.90.70.10:FF:000005">
    <property type="entry name" value="Ubiquitin carboxyl-terminal hydrolase 7"/>
    <property type="match status" value="1"/>
</dbReference>
<dbReference type="Gene3D" id="2.60.210.10">
    <property type="entry name" value="Apoptosis, Tumor Necrosis Factor Receptor Associated Protein 2, Chain A"/>
    <property type="match status" value="1"/>
</dbReference>
<evidence type="ECO:0000256" key="5">
    <source>
        <dbReference type="ARBA" id="ARBA00022670"/>
    </source>
</evidence>
<dbReference type="PROSITE" id="PS50235">
    <property type="entry name" value="USP_3"/>
    <property type="match status" value="1"/>
</dbReference>
<dbReference type="Pfam" id="PF22486">
    <property type="entry name" value="MATH_2"/>
    <property type="match status" value="1"/>
</dbReference>
<dbReference type="PANTHER" id="PTHR24006">
    <property type="entry name" value="UBIQUITIN CARBOXYL-TERMINAL HYDROLASE"/>
    <property type="match status" value="1"/>
</dbReference>
<dbReference type="RefSeq" id="XP_064672107.1">
    <property type="nucleotide sequence ID" value="XM_064814686.1"/>
</dbReference>
<proteinExistence type="inferred from homology"/>
<dbReference type="Gene3D" id="3.10.20.90">
    <property type="entry name" value="Phosphatidylinositol 3-kinase Catalytic Subunit, Chain A, domain 1"/>
    <property type="match status" value="2"/>
</dbReference>
<evidence type="ECO:0000256" key="1">
    <source>
        <dbReference type="ARBA" id="ARBA00000707"/>
    </source>
</evidence>
<dbReference type="Pfam" id="PF14533">
    <property type="entry name" value="USP7_C2"/>
    <property type="match status" value="1"/>
</dbReference>
<dbReference type="GO" id="GO:0140492">
    <property type="term" value="F:metal-dependent deubiquitinase activity"/>
    <property type="evidence" value="ECO:0007669"/>
    <property type="project" value="UniProtKB-ARBA"/>
</dbReference>
<dbReference type="SUPFAM" id="SSF49599">
    <property type="entry name" value="TRAF domain-like"/>
    <property type="match status" value="1"/>
</dbReference>
<dbReference type="Proteomes" id="UP001302812">
    <property type="component" value="Unassembled WGS sequence"/>
</dbReference>
<dbReference type="AlphaFoldDB" id="A0AAN6THF1"/>
<dbReference type="GO" id="GO:0004843">
    <property type="term" value="F:cysteine-type deubiquitinase activity"/>
    <property type="evidence" value="ECO:0007669"/>
    <property type="project" value="UniProtKB-EC"/>
</dbReference>
<comment type="caution">
    <text evidence="12">The sequence shown here is derived from an EMBL/GenBank/DDBJ whole genome shotgun (WGS) entry which is preliminary data.</text>
</comment>
<comment type="subcellular location">
    <subcellularLocation>
        <location evidence="2">Nucleus</location>
    </subcellularLocation>
</comment>
<evidence type="ECO:0000256" key="9">
    <source>
        <dbReference type="ARBA" id="ARBA00023242"/>
    </source>
</evidence>
<evidence type="ECO:0000256" key="3">
    <source>
        <dbReference type="ARBA" id="ARBA00009085"/>
    </source>
</evidence>
<keyword evidence="5" id="KW-0645">Protease</keyword>
<evidence type="ECO:0000313" key="12">
    <source>
        <dbReference type="EMBL" id="KAK4114537.1"/>
    </source>
</evidence>
<dbReference type="InterPro" id="IPR002083">
    <property type="entry name" value="MATH/TRAF_dom"/>
</dbReference>
<dbReference type="EC" id="3.4.19.12" evidence="4"/>
<keyword evidence="6" id="KW-0833">Ubl conjugation pathway</keyword>
<keyword evidence="8" id="KW-0788">Thiol protease</keyword>
<dbReference type="Gene3D" id="3.90.70.10">
    <property type="entry name" value="Cysteine proteinases"/>
    <property type="match status" value="1"/>
</dbReference>
<evidence type="ECO:0000256" key="2">
    <source>
        <dbReference type="ARBA" id="ARBA00004123"/>
    </source>
</evidence>
<name>A0AAN6THF1_9PEZI</name>
<evidence type="ECO:0000256" key="8">
    <source>
        <dbReference type="ARBA" id="ARBA00022807"/>
    </source>
</evidence>
<dbReference type="GO" id="GO:0031647">
    <property type="term" value="P:regulation of protein stability"/>
    <property type="evidence" value="ECO:0007669"/>
    <property type="project" value="TreeGrafter"/>
</dbReference>
<dbReference type="CDD" id="cd02659">
    <property type="entry name" value="peptidase_C19C"/>
    <property type="match status" value="1"/>
</dbReference>
<feature type="domain" description="MATH" evidence="10">
    <location>
        <begin position="73"/>
        <end position="205"/>
    </location>
</feature>
<gene>
    <name evidence="12" type="ORF">N656DRAFT_776694</name>
</gene>
<dbReference type="Pfam" id="PF00443">
    <property type="entry name" value="UCH"/>
    <property type="match status" value="1"/>
</dbReference>
<dbReference type="GO" id="GO:0005634">
    <property type="term" value="C:nucleus"/>
    <property type="evidence" value="ECO:0007669"/>
    <property type="project" value="UniProtKB-SubCell"/>
</dbReference>
<dbReference type="PANTHER" id="PTHR24006:SF644">
    <property type="entry name" value="UBIQUITIN CARBOXYL-TERMINAL HYDROLASE 7"/>
    <property type="match status" value="1"/>
</dbReference>
<dbReference type="InterPro" id="IPR050164">
    <property type="entry name" value="Peptidase_C19"/>
</dbReference>
<evidence type="ECO:0000259" key="10">
    <source>
        <dbReference type="PROSITE" id="PS50144"/>
    </source>
</evidence>
<dbReference type="PROSITE" id="PS50144">
    <property type="entry name" value="MATH"/>
    <property type="match status" value="1"/>
</dbReference>
<comment type="similarity">
    <text evidence="3">Belongs to the peptidase C19 family.</text>
</comment>
<reference evidence="12" key="1">
    <citation type="journal article" date="2023" name="Mol. Phylogenet. Evol.">
        <title>Genome-scale phylogeny and comparative genomics of the fungal order Sordariales.</title>
        <authorList>
            <person name="Hensen N."/>
            <person name="Bonometti L."/>
            <person name="Westerberg I."/>
            <person name="Brannstrom I.O."/>
            <person name="Guillou S."/>
            <person name="Cros-Aarteil S."/>
            <person name="Calhoun S."/>
            <person name="Haridas S."/>
            <person name="Kuo A."/>
            <person name="Mondo S."/>
            <person name="Pangilinan J."/>
            <person name="Riley R."/>
            <person name="LaButti K."/>
            <person name="Andreopoulos B."/>
            <person name="Lipzen A."/>
            <person name="Chen C."/>
            <person name="Yan M."/>
            <person name="Daum C."/>
            <person name="Ng V."/>
            <person name="Clum A."/>
            <person name="Steindorff A."/>
            <person name="Ohm R.A."/>
            <person name="Martin F."/>
            <person name="Silar P."/>
            <person name="Natvig D.O."/>
            <person name="Lalanne C."/>
            <person name="Gautier V."/>
            <person name="Ament-Velasquez S.L."/>
            <person name="Kruys A."/>
            <person name="Hutchinson M.I."/>
            <person name="Powell A.J."/>
            <person name="Barry K."/>
            <person name="Miller A.N."/>
            <person name="Grigoriev I.V."/>
            <person name="Debuchy R."/>
            <person name="Gladieux P."/>
            <person name="Hiltunen Thoren M."/>
            <person name="Johannesson H."/>
        </authorList>
    </citation>
    <scope>NUCLEOTIDE SEQUENCE</scope>
    <source>
        <strain evidence="12">CBS 508.74</strain>
    </source>
</reference>
<dbReference type="GO" id="GO:0004175">
    <property type="term" value="F:endopeptidase activity"/>
    <property type="evidence" value="ECO:0007669"/>
    <property type="project" value="UniProtKB-ARBA"/>
</dbReference>
<dbReference type="EMBL" id="MU853336">
    <property type="protein sequence ID" value="KAK4114537.1"/>
    <property type="molecule type" value="Genomic_DNA"/>
</dbReference>
<dbReference type="InterPro" id="IPR018200">
    <property type="entry name" value="USP_CS"/>
</dbReference>
<evidence type="ECO:0000256" key="7">
    <source>
        <dbReference type="ARBA" id="ARBA00022801"/>
    </source>
</evidence>
<dbReference type="InterPro" id="IPR038765">
    <property type="entry name" value="Papain-like_cys_pep_sf"/>
</dbReference>
<reference evidence="12" key="2">
    <citation type="submission" date="2023-05" db="EMBL/GenBank/DDBJ databases">
        <authorList>
            <consortium name="Lawrence Berkeley National Laboratory"/>
            <person name="Steindorff A."/>
            <person name="Hensen N."/>
            <person name="Bonometti L."/>
            <person name="Westerberg I."/>
            <person name="Brannstrom I.O."/>
            <person name="Guillou S."/>
            <person name="Cros-Aarteil S."/>
            <person name="Calhoun S."/>
            <person name="Haridas S."/>
            <person name="Kuo A."/>
            <person name="Mondo S."/>
            <person name="Pangilinan J."/>
            <person name="Riley R."/>
            <person name="Labutti K."/>
            <person name="Andreopoulos B."/>
            <person name="Lipzen A."/>
            <person name="Chen C."/>
            <person name="Yanf M."/>
            <person name="Daum C."/>
            <person name="Ng V."/>
            <person name="Clum A."/>
            <person name="Ohm R."/>
            <person name="Martin F."/>
            <person name="Silar P."/>
            <person name="Natvig D."/>
            <person name="Lalanne C."/>
            <person name="Gautier V."/>
            <person name="Ament-Velasquez S.L."/>
            <person name="Kruys A."/>
            <person name="Hutchinson M.I."/>
            <person name="Powell A.J."/>
            <person name="Barry K."/>
            <person name="Miller A.N."/>
            <person name="Grigoriev I.V."/>
            <person name="Debuchy R."/>
            <person name="Gladieux P."/>
            <person name="Thoren M.H."/>
            <person name="Johannesson H."/>
        </authorList>
    </citation>
    <scope>NUCLEOTIDE SEQUENCE</scope>
    <source>
        <strain evidence="12">CBS 508.74</strain>
    </source>
</reference>
<dbReference type="GO" id="GO:0005829">
    <property type="term" value="C:cytosol"/>
    <property type="evidence" value="ECO:0007669"/>
    <property type="project" value="TreeGrafter"/>
</dbReference>
<dbReference type="SMART" id="SM00061">
    <property type="entry name" value="MATH"/>
    <property type="match status" value="1"/>
</dbReference>
<keyword evidence="9" id="KW-0539">Nucleus</keyword>
<evidence type="ECO:0000259" key="11">
    <source>
        <dbReference type="PROSITE" id="PS50235"/>
    </source>
</evidence>
<dbReference type="SUPFAM" id="SSF54001">
    <property type="entry name" value="Cysteine proteinases"/>
    <property type="match status" value="1"/>
</dbReference>
<keyword evidence="13" id="KW-1185">Reference proteome</keyword>
<organism evidence="12 13">
    <name type="scientific">Canariomyces notabilis</name>
    <dbReference type="NCBI Taxonomy" id="2074819"/>
    <lineage>
        <taxon>Eukaryota</taxon>
        <taxon>Fungi</taxon>
        <taxon>Dikarya</taxon>
        <taxon>Ascomycota</taxon>
        <taxon>Pezizomycotina</taxon>
        <taxon>Sordariomycetes</taxon>
        <taxon>Sordariomycetidae</taxon>
        <taxon>Sordariales</taxon>
        <taxon>Chaetomiaceae</taxon>
        <taxon>Canariomyces</taxon>
    </lineage>
</organism>
<accession>A0AAN6THF1</accession>
<dbReference type="Pfam" id="PF12436">
    <property type="entry name" value="USP7_ICP0_bdg"/>
    <property type="match status" value="1"/>
</dbReference>
<feature type="domain" description="USP" evidence="11">
    <location>
        <begin position="231"/>
        <end position="552"/>
    </location>
</feature>
<comment type="catalytic activity">
    <reaction evidence="1">
        <text>Thiol-dependent hydrolysis of ester, thioester, amide, peptide and isopeptide bonds formed by the C-terminal Gly of ubiquitin (a 76-residue protein attached to proteins as an intracellular targeting signal).</text>
        <dbReference type="EC" id="3.4.19.12"/>
    </reaction>
</comment>
<sequence>MDDDLTFEAASPNTMMVDAPEEHVVEANLAEAEDVAIINPDGMETTTPLVTDHEAMKPHVLPPLVEEPRTLEDVVFTWTLEGWRTLSKKEHSPVFHAGGSPWRILLFPHGNNVLDHCSAYLEHGFDSINSIPDDWAMCVQFSLVLWNPNDPSIYWHHSAHHRFTKEESDWGFTRFLELRKMFNNVWENHDRPLVENDCAKISAFVRIVEDETGVLWHNFNNYDSKKETGYVGLKNQGATCYLNSLLQSLYFTNAFRKAIYRIPTQHDESMSNSAYTLQRLFYQLQTSNTAVGTNELTKSFGWETRHIFEQQDVQELSRKLMERMEDKMKGTEFEKALPQMFSGKIKTYISCINVPYESSRVEDFWDVQLNVSGNENLLDSFQDYIQVEKLDGENQYYAGEQYKLQDANKGVIFMSFPDVLHLQLKRFEYDIQRDAMMKINDRYEFPEEFDASLYLDKEADRSESWEYQLHGVLVHSGDLNAGHYYAFLKPNKDGWWYKYDDDRVTRATKREVLEENFGGPFKLPNGSLRTLKDKKVPVMRPNSAYMLVYIRKSRLDKILCPVTAEDTPAHLQKRFEEEMAAREARRREREEQHLYLGVKAITEATFQQHGGTDLTNFDAAPEQDPAAPRFYRVLRTATMKDLVNHIAADIGQDPRRVRLWHMVNRQNKTIRPDQPVMDLRPTVEEVYVKASAHRDQALRVWVEVAEEVNAEGAAVWPAYSGLPNGVVVKNDLILLFLKWFDVESQTLRGIGHVYISKEKKVEDLLPIIMKRMGWGDKLPSDERIQLWEEIKPNMIEGLKAKVTLRVSELQDGDIVCFQRVHERKPMLGLGAPRDISRSTDRLEDAREYYDFLLNKRVVTFLPHPQKCDAETYPGFEMVLNSKISYDKLSEKIGERLEVEPTHLRFYTINASSGNPRNAVKRGSNQTLGGILNPAGYSQLNMNQRNDELFFEVLDMSLAELETKKGIKVTLLSEGITKEDQFDLLVPKNGQVEDLIECLVKKAKIPSEEEAGRIRIYEISNHKFFRELERNYPVISINDYTSVIAERMPPEDAEVKDQTHFISVFQFQGEPSRPHGIPFRFLLREGEPFSETKKRLEKRTGLKGKSFEKIKFAVVRRAQFSRPQYLTDDDILWDVAANPDDALGMDHPDRTRSVRNGVDLFLKG</sequence>
<evidence type="ECO:0000256" key="4">
    <source>
        <dbReference type="ARBA" id="ARBA00012759"/>
    </source>
</evidence>
<dbReference type="GeneID" id="89938811"/>
<dbReference type="InterPro" id="IPR028889">
    <property type="entry name" value="USP"/>
</dbReference>
<protein>
    <recommendedName>
        <fullName evidence="4">ubiquitinyl hydrolase 1</fullName>
        <ecNumber evidence="4">3.4.19.12</ecNumber>
    </recommendedName>
</protein>
<dbReference type="PROSITE" id="PS00972">
    <property type="entry name" value="USP_1"/>
    <property type="match status" value="1"/>
</dbReference>
<dbReference type="InterPro" id="IPR008974">
    <property type="entry name" value="TRAF-like"/>
</dbReference>
<evidence type="ECO:0000256" key="6">
    <source>
        <dbReference type="ARBA" id="ARBA00022786"/>
    </source>
</evidence>
<dbReference type="PROSITE" id="PS00973">
    <property type="entry name" value="USP_2"/>
    <property type="match status" value="1"/>
</dbReference>
<dbReference type="FunFam" id="2.60.210.10:FF:000011">
    <property type="entry name" value="Ubiquitin carboxyl-terminal hydrolase 7"/>
    <property type="match status" value="1"/>
</dbReference>
<keyword evidence="7" id="KW-0378">Hydrolase</keyword>
<dbReference type="InterPro" id="IPR001394">
    <property type="entry name" value="Peptidase_C19_UCH"/>
</dbReference>
<dbReference type="InterPro" id="IPR024729">
    <property type="entry name" value="USP7_ICP0-binding_dom"/>
</dbReference>
<evidence type="ECO:0000313" key="13">
    <source>
        <dbReference type="Proteomes" id="UP001302812"/>
    </source>
</evidence>